<keyword evidence="1" id="KW-1133">Transmembrane helix</keyword>
<comment type="caution">
    <text evidence="3">The sequence shown here is derived from an EMBL/GenBank/DDBJ whole genome shotgun (WGS) entry which is preliminary data.</text>
</comment>
<evidence type="ECO:0000259" key="2">
    <source>
        <dbReference type="Pfam" id="PF03372"/>
    </source>
</evidence>
<dbReference type="RefSeq" id="WP_021189845.1">
    <property type="nucleotide sequence ID" value="NZ_JBDJLH010000006.1"/>
</dbReference>
<dbReference type="InterPro" id="IPR036691">
    <property type="entry name" value="Endo/exonu/phosph_ase_sf"/>
</dbReference>
<accession>A0ABV0BM30</accession>
<keyword evidence="1" id="KW-0812">Transmembrane</keyword>
<dbReference type="GO" id="GO:0004519">
    <property type="term" value="F:endonuclease activity"/>
    <property type="evidence" value="ECO:0007669"/>
    <property type="project" value="UniProtKB-KW"/>
</dbReference>
<dbReference type="Pfam" id="PF03372">
    <property type="entry name" value="Exo_endo_phos"/>
    <property type="match status" value="1"/>
</dbReference>
<dbReference type="SUPFAM" id="SSF56219">
    <property type="entry name" value="DNase I-like"/>
    <property type="match status" value="1"/>
</dbReference>
<keyword evidence="1" id="KW-0472">Membrane</keyword>
<evidence type="ECO:0000313" key="4">
    <source>
        <dbReference type="Proteomes" id="UP001409291"/>
    </source>
</evidence>
<protein>
    <submittedName>
        <fullName evidence="3">Endonuclease/exonuclease/phosphatase family protein</fullName>
    </submittedName>
</protein>
<keyword evidence="3" id="KW-0378">Hydrolase</keyword>
<keyword evidence="3" id="KW-0540">Nuclease</keyword>
<evidence type="ECO:0000313" key="3">
    <source>
        <dbReference type="EMBL" id="MEN5375796.1"/>
    </source>
</evidence>
<gene>
    <name evidence="3" type="ORF">ABE541_00815</name>
</gene>
<organism evidence="3 4">
    <name type="scientific">Sphingobacterium kitahiroshimense</name>
    <dbReference type="NCBI Taxonomy" id="470446"/>
    <lineage>
        <taxon>Bacteria</taxon>
        <taxon>Pseudomonadati</taxon>
        <taxon>Bacteroidota</taxon>
        <taxon>Sphingobacteriia</taxon>
        <taxon>Sphingobacteriales</taxon>
        <taxon>Sphingobacteriaceae</taxon>
        <taxon>Sphingobacterium</taxon>
    </lineage>
</organism>
<keyword evidence="3" id="KW-0255">Endonuclease</keyword>
<keyword evidence="4" id="KW-1185">Reference proteome</keyword>
<feature type="transmembrane region" description="Helical" evidence="1">
    <location>
        <begin position="35"/>
        <end position="53"/>
    </location>
</feature>
<feature type="domain" description="Endonuclease/exonuclease/phosphatase" evidence="2">
    <location>
        <begin position="106"/>
        <end position="310"/>
    </location>
</feature>
<name>A0ABV0BM30_9SPHI</name>
<feature type="transmembrane region" description="Helical" evidence="1">
    <location>
        <begin position="6"/>
        <end position="23"/>
    </location>
</feature>
<dbReference type="Proteomes" id="UP001409291">
    <property type="component" value="Unassembled WGS sequence"/>
</dbReference>
<reference evidence="3 4" key="1">
    <citation type="submission" date="2024-04" db="EMBL/GenBank/DDBJ databases">
        <title>WGS of bacteria from Torrens River.</title>
        <authorList>
            <person name="Wyrsch E.R."/>
            <person name="Drigo B."/>
        </authorList>
    </citation>
    <scope>NUCLEOTIDE SEQUENCE [LARGE SCALE GENOMIC DNA]</scope>
    <source>
        <strain evidence="3 4">TWI391</strain>
    </source>
</reference>
<sequence length="349" mass="40675">MHTALYIFSSILIIISFIPLIRNDYWTFRIFEYPRLQKLVLTALSLALLLIFSNRTLTFYIYVTLLSGTILYLLKQIIPFTPLGKKQILRVKQEIPDQTISIMISNVFEDNTNYKGCIAEIKKTDADLVLLLETSHEWMEQLKEATDAYPYRIEKPIDNTYGMLLYSKLELKESEVKFLVEDDIPSIHTKVILRNGQVIQLYAVHPTPPVPGENPRSTERDKELLLIADKALASKIPVIVCGDLNDVAWSYTTELFLKTSQLLDPRRGRFFLNTFHAHHFFMRFPLDHIFCSTDFKLKKMKRLNNFDSDHFPILTVLQYEKSADAEQEDNTLDLDQEDRELAEEKKEKC</sequence>
<dbReference type="EMBL" id="JBDJNQ010000001">
    <property type="protein sequence ID" value="MEN5375796.1"/>
    <property type="molecule type" value="Genomic_DNA"/>
</dbReference>
<dbReference type="Gene3D" id="3.60.10.10">
    <property type="entry name" value="Endonuclease/exonuclease/phosphatase"/>
    <property type="match status" value="1"/>
</dbReference>
<proteinExistence type="predicted"/>
<evidence type="ECO:0000256" key="1">
    <source>
        <dbReference type="SAM" id="Phobius"/>
    </source>
</evidence>
<dbReference type="InterPro" id="IPR005135">
    <property type="entry name" value="Endo/exonuclease/phosphatase"/>
</dbReference>